<dbReference type="AlphaFoldDB" id="A0A0U2UPU2"/>
<protein>
    <submittedName>
        <fullName evidence="8">40S ribosomal protein S10</fullName>
    </submittedName>
</protein>
<dbReference type="Pfam" id="PF03501">
    <property type="entry name" value="S10_plectin"/>
    <property type="match status" value="1"/>
</dbReference>
<evidence type="ECO:0000256" key="6">
    <source>
        <dbReference type="SAM" id="MobiDB-lite"/>
    </source>
</evidence>
<feature type="compositionally biased region" description="Basic and acidic residues" evidence="6">
    <location>
        <begin position="112"/>
        <end position="122"/>
    </location>
</feature>
<evidence type="ECO:0000256" key="3">
    <source>
        <dbReference type="ARBA" id="ARBA00022490"/>
    </source>
</evidence>
<dbReference type="FunFam" id="1.10.10.10:FF:000025">
    <property type="entry name" value="40S ribosomal protein S10"/>
    <property type="match status" value="1"/>
</dbReference>
<feature type="domain" description="Plectin/eS10 N-terminal" evidence="7">
    <location>
        <begin position="3"/>
        <end position="95"/>
    </location>
</feature>
<keyword evidence="3" id="KW-0963">Cytoplasm</keyword>
<feature type="compositionally biased region" description="Gly residues" evidence="6">
    <location>
        <begin position="149"/>
        <end position="158"/>
    </location>
</feature>
<sequence>MLMPKKNRVAIYENLFKEGVMVAEKDFHAPKHPELEQIPNLQVIKALTSLKSRGYVKEQFAWRHYYWYLTNEGIQYLRDYLHLPPEIVPSTLKRQAPRETRAPRASAGPRAGGDKPEGDRAAYRRAPGAGETDKAGAAGPGSAPMEFRGGFGRGKPAQ</sequence>
<keyword evidence="4 8" id="KW-0689">Ribosomal protein</keyword>
<name>A0A0U2UPU2_CALSV</name>
<proteinExistence type="evidence at transcript level"/>
<keyword evidence="5" id="KW-0687">Ribonucleoprotein</keyword>
<evidence type="ECO:0000313" key="8">
    <source>
        <dbReference type="EMBL" id="ALS04990.1"/>
    </source>
</evidence>
<evidence type="ECO:0000256" key="2">
    <source>
        <dbReference type="ARBA" id="ARBA00007278"/>
    </source>
</evidence>
<reference evidence="8" key="1">
    <citation type="journal article" date="2015" name="Sci. Rep.">
        <title>Spliced leader RNA trans-splicing discovered in copepods.</title>
        <authorList>
            <person name="Yang F."/>
            <person name="Xu D."/>
            <person name="Zhuang Y."/>
            <person name="Yi X."/>
            <person name="Huang Y."/>
            <person name="Chen H."/>
            <person name="Lin S."/>
            <person name="Campbell D.A."/>
            <person name="Sturm N.R."/>
            <person name="Liu G."/>
            <person name="Zhang H."/>
        </authorList>
    </citation>
    <scope>NUCLEOTIDE SEQUENCE</scope>
</reference>
<dbReference type="GO" id="GO:0022627">
    <property type="term" value="C:cytosolic small ribosomal subunit"/>
    <property type="evidence" value="ECO:0007669"/>
    <property type="project" value="TreeGrafter"/>
</dbReference>
<evidence type="ECO:0000256" key="1">
    <source>
        <dbReference type="ARBA" id="ARBA00004496"/>
    </source>
</evidence>
<dbReference type="EMBL" id="KT755156">
    <property type="protein sequence ID" value="ALS04990.1"/>
    <property type="molecule type" value="mRNA"/>
</dbReference>
<dbReference type="PANTHER" id="PTHR12146:SF0">
    <property type="entry name" value="RIBOSOMAL PROTEIN S10"/>
    <property type="match status" value="1"/>
</dbReference>
<evidence type="ECO:0000256" key="5">
    <source>
        <dbReference type="ARBA" id="ARBA00023274"/>
    </source>
</evidence>
<comment type="similarity">
    <text evidence="2">Belongs to the eukaryotic ribosomal protein eS10 family.</text>
</comment>
<dbReference type="GO" id="GO:0003735">
    <property type="term" value="F:structural constituent of ribosome"/>
    <property type="evidence" value="ECO:0007669"/>
    <property type="project" value="TreeGrafter"/>
</dbReference>
<organism evidence="8">
    <name type="scientific">Calanus sinicus</name>
    <name type="common">Copepod</name>
    <dbReference type="NCBI Taxonomy" id="114070"/>
    <lineage>
        <taxon>Eukaryota</taxon>
        <taxon>Metazoa</taxon>
        <taxon>Ecdysozoa</taxon>
        <taxon>Arthropoda</taxon>
        <taxon>Crustacea</taxon>
        <taxon>Multicrustacea</taxon>
        <taxon>Hexanauplia</taxon>
        <taxon>Copepoda</taxon>
        <taxon>Calanoida</taxon>
        <taxon>Calanidae</taxon>
        <taxon>Calanus</taxon>
    </lineage>
</organism>
<dbReference type="InterPro" id="IPR037447">
    <property type="entry name" value="Ribosomal_eS10"/>
</dbReference>
<feature type="region of interest" description="Disordered" evidence="6">
    <location>
        <begin position="90"/>
        <end position="158"/>
    </location>
</feature>
<dbReference type="PANTHER" id="PTHR12146">
    <property type="entry name" value="40S RIBOSOMAL PROTEIN S10"/>
    <property type="match status" value="1"/>
</dbReference>
<accession>A0A0U2UPU2</accession>
<dbReference type="InterPro" id="IPR036388">
    <property type="entry name" value="WH-like_DNA-bd_sf"/>
</dbReference>
<comment type="subcellular location">
    <subcellularLocation>
        <location evidence="1">Cytoplasm</location>
    </subcellularLocation>
</comment>
<evidence type="ECO:0000259" key="7">
    <source>
        <dbReference type="Pfam" id="PF03501"/>
    </source>
</evidence>
<evidence type="ECO:0000256" key="4">
    <source>
        <dbReference type="ARBA" id="ARBA00022980"/>
    </source>
</evidence>
<dbReference type="GO" id="GO:0002181">
    <property type="term" value="P:cytoplasmic translation"/>
    <property type="evidence" value="ECO:0007669"/>
    <property type="project" value="UniProtKB-ARBA"/>
</dbReference>
<dbReference type="GO" id="GO:0003723">
    <property type="term" value="F:RNA binding"/>
    <property type="evidence" value="ECO:0007669"/>
    <property type="project" value="TreeGrafter"/>
</dbReference>
<dbReference type="InterPro" id="IPR005326">
    <property type="entry name" value="Plectin_eS10_N"/>
</dbReference>
<dbReference type="Gene3D" id="1.10.10.10">
    <property type="entry name" value="Winged helix-like DNA-binding domain superfamily/Winged helix DNA-binding domain"/>
    <property type="match status" value="1"/>
</dbReference>